<protein>
    <submittedName>
        <fullName evidence="3">Flavin reductase domain protein FMN-binding protein</fullName>
    </submittedName>
</protein>
<dbReference type="Proteomes" id="UP000006640">
    <property type="component" value="Chromosome"/>
</dbReference>
<dbReference type="InterPro" id="IPR012349">
    <property type="entry name" value="Split_barrel_FMN-bd"/>
</dbReference>
<dbReference type="Pfam" id="PF01613">
    <property type="entry name" value="Flavin_Reduct"/>
    <property type="match status" value="1"/>
</dbReference>
<keyword evidence="4" id="KW-1185">Reference proteome</keyword>
<dbReference type="AlphaFoldDB" id="D6Y4P3"/>
<dbReference type="SMART" id="SM00903">
    <property type="entry name" value="Flavin_Reduct"/>
    <property type="match status" value="1"/>
</dbReference>
<keyword evidence="1" id="KW-0560">Oxidoreductase</keyword>
<dbReference type="SUPFAM" id="SSF50475">
    <property type="entry name" value="FMN-binding split barrel"/>
    <property type="match status" value="1"/>
</dbReference>
<reference evidence="3 4" key="1">
    <citation type="submission" date="2010-01" db="EMBL/GenBank/DDBJ databases">
        <title>The complete genome of Thermobispora bispora DSM 43833.</title>
        <authorList>
            <consortium name="US DOE Joint Genome Institute (JGI-PGF)"/>
            <person name="Lucas S."/>
            <person name="Copeland A."/>
            <person name="Lapidus A."/>
            <person name="Glavina del Rio T."/>
            <person name="Dalin E."/>
            <person name="Tice H."/>
            <person name="Bruce D."/>
            <person name="Goodwin L."/>
            <person name="Pitluck S."/>
            <person name="Kyrpides N."/>
            <person name="Mavromatis K."/>
            <person name="Ivanova N."/>
            <person name="Mikhailova N."/>
            <person name="Chertkov O."/>
            <person name="Brettin T."/>
            <person name="Detter J.C."/>
            <person name="Han C."/>
            <person name="Larimer F."/>
            <person name="Land M."/>
            <person name="Hauser L."/>
            <person name="Markowitz V."/>
            <person name="Cheng J.-F."/>
            <person name="Hugenholtz P."/>
            <person name="Woyke T."/>
            <person name="Wu D."/>
            <person name="Jando M."/>
            <person name="Schneider S."/>
            <person name="Klenk H.-P."/>
            <person name="Eisen J.A."/>
        </authorList>
    </citation>
    <scope>NUCLEOTIDE SEQUENCE [LARGE SCALE GENOMIC DNA]</scope>
    <source>
        <strain evidence="4">ATCC 19993 / DSM 43833 / CBS 139.67 / JCM 10125 / KCTC 9307 / NBRC 14880 / R51</strain>
    </source>
</reference>
<proteinExistence type="predicted"/>
<dbReference type="HOGENOM" id="CLU_059021_1_4_11"/>
<dbReference type="InterPro" id="IPR050268">
    <property type="entry name" value="NADH-dep_flavin_reductase"/>
</dbReference>
<dbReference type="InterPro" id="IPR002563">
    <property type="entry name" value="Flavin_Rdtase-like_dom"/>
</dbReference>
<accession>D6Y4P3</accession>
<sequence length="174" mass="18813">MTAQASIELDTVAFRETMSRFASGVTIVTTVDEAGVSWGFTASAFCSLSMDPPLVLVCLDKRADCHPVFLRAERFAVSILRLHHRELAVRFATKGADKFAGGLFRGFGAPPLPVVLDALGVVLCRTHARYDGGDHTILIGEVEEAVAGEGKPLVYHNRGFRSLLPQSVSLTGRR</sequence>
<dbReference type="KEGG" id="tbi:Tbis_2517"/>
<evidence type="ECO:0000256" key="1">
    <source>
        <dbReference type="ARBA" id="ARBA00023002"/>
    </source>
</evidence>
<evidence type="ECO:0000313" key="3">
    <source>
        <dbReference type="EMBL" id="ADG89219.1"/>
    </source>
</evidence>
<feature type="domain" description="Flavin reductase like" evidence="2">
    <location>
        <begin position="18"/>
        <end position="162"/>
    </location>
</feature>
<dbReference type="RefSeq" id="WP_013132752.1">
    <property type="nucleotide sequence ID" value="NC_014165.1"/>
</dbReference>
<dbReference type="OrthoDB" id="3677205at2"/>
<organism evidence="3 4">
    <name type="scientific">Thermobispora bispora (strain ATCC 19993 / DSM 43833 / CBS 139.67 / JCM 10125 / KCTC 9307 / NBRC 14880 / R51)</name>
    <dbReference type="NCBI Taxonomy" id="469371"/>
    <lineage>
        <taxon>Bacteria</taxon>
        <taxon>Bacillati</taxon>
        <taxon>Actinomycetota</taxon>
        <taxon>Actinomycetes</taxon>
        <taxon>Streptosporangiales</taxon>
        <taxon>Streptosporangiaceae</taxon>
        <taxon>Thermobispora</taxon>
    </lineage>
</organism>
<dbReference type="Gene3D" id="2.30.110.10">
    <property type="entry name" value="Electron Transport, Fmn-binding Protein, Chain A"/>
    <property type="match status" value="1"/>
</dbReference>
<dbReference type="PANTHER" id="PTHR30466">
    <property type="entry name" value="FLAVIN REDUCTASE"/>
    <property type="match status" value="1"/>
</dbReference>
<dbReference type="STRING" id="469371.Tbis_2517"/>
<dbReference type="EMBL" id="CP001874">
    <property type="protein sequence ID" value="ADG89219.1"/>
    <property type="molecule type" value="Genomic_DNA"/>
</dbReference>
<evidence type="ECO:0000259" key="2">
    <source>
        <dbReference type="SMART" id="SM00903"/>
    </source>
</evidence>
<dbReference type="GO" id="GO:0042602">
    <property type="term" value="F:riboflavin reductase (NADPH) activity"/>
    <property type="evidence" value="ECO:0007669"/>
    <property type="project" value="TreeGrafter"/>
</dbReference>
<dbReference type="eggNOG" id="COG1853">
    <property type="taxonomic scope" value="Bacteria"/>
</dbReference>
<dbReference type="GO" id="GO:0006208">
    <property type="term" value="P:pyrimidine nucleobase catabolic process"/>
    <property type="evidence" value="ECO:0007669"/>
    <property type="project" value="TreeGrafter"/>
</dbReference>
<evidence type="ECO:0000313" key="4">
    <source>
        <dbReference type="Proteomes" id="UP000006640"/>
    </source>
</evidence>
<gene>
    <name evidence="3" type="ordered locus">Tbis_2517</name>
</gene>
<dbReference type="PANTHER" id="PTHR30466:SF1">
    <property type="entry name" value="FMN REDUCTASE (NADH) RUTF"/>
    <property type="match status" value="1"/>
</dbReference>
<name>D6Y4P3_THEBD</name>
<dbReference type="GO" id="GO:0010181">
    <property type="term" value="F:FMN binding"/>
    <property type="evidence" value="ECO:0007669"/>
    <property type="project" value="InterPro"/>
</dbReference>